<reference evidence="2" key="1">
    <citation type="journal article" date="2015" name="Nature">
        <title>Complex archaea that bridge the gap between prokaryotes and eukaryotes.</title>
        <authorList>
            <person name="Spang A."/>
            <person name="Saw J.H."/>
            <person name="Jorgensen S.L."/>
            <person name="Zaremba-Niedzwiedzka K."/>
            <person name="Martijn J."/>
            <person name="Lind A.E."/>
            <person name="van Eijk R."/>
            <person name="Schleper C."/>
            <person name="Guy L."/>
            <person name="Ettema T.J."/>
        </authorList>
    </citation>
    <scope>NUCLEOTIDE SEQUENCE</scope>
</reference>
<accession>A0A0F9N409</accession>
<feature type="region of interest" description="Disordered" evidence="1">
    <location>
        <begin position="247"/>
        <end position="273"/>
    </location>
</feature>
<name>A0A0F9N409_9ZZZZ</name>
<organism evidence="2">
    <name type="scientific">marine sediment metagenome</name>
    <dbReference type="NCBI Taxonomy" id="412755"/>
    <lineage>
        <taxon>unclassified sequences</taxon>
        <taxon>metagenomes</taxon>
        <taxon>ecological metagenomes</taxon>
    </lineage>
</organism>
<dbReference type="AlphaFoldDB" id="A0A0F9N409"/>
<sequence length="273" mass="30919">MSLTDRDDYDALVRAAKQLLVYERLPFKQEIITERPGWGCFDCQHSVGSMSEGKKYSSVFFFPWMGASRYEAGTHLVYGQLPFPAFSVVISPEDKFYNSTQHFIMERVQSWDPPSSILVTRLDIYEQTHQDMYVRLLCTYDEGGESQGVRHINGRINILDDLVNQDDSDPGQYIVVSSSSYLRGTYVDLEIDFGVDGESDLEEVPLYGLKDMFMTDRAWSHASALYGAHLGIEKGPNLVQLKDPTKKPITKRKRRGSLTAILDENTGLPPSPI</sequence>
<evidence type="ECO:0000256" key="1">
    <source>
        <dbReference type="SAM" id="MobiDB-lite"/>
    </source>
</evidence>
<evidence type="ECO:0000313" key="2">
    <source>
        <dbReference type="EMBL" id="KKM76247.1"/>
    </source>
</evidence>
<gene>
    <name evidence="2" type="ORF">LCGC14_1382110</name>
</gene>
<protein>
    <submittedName>
        <fullName evidence="2">Uncharacterized protein</fullName>
    </submittedName>
</protein>
<feature type="non-terminal residue" evidence="2">
    <location>
        <position position="273"/>
    </location>
</feature>
<dbReference type="EMBL" id="LAZR01008841">
    <property type="protein sequence ID" value="KKM76247.1"/>
    <property type="molecule type" value="Genomic_DNA"/>
</dbReference>
<comment type="caution">
    <text evidence="2">The sequence shown here is derived from an EMBL/GenBank/DDBJ whole genome shotgun (WGS) entry which is preliminary data.</text>
</comment>
<proteinExistence type="predicted"/>